<reference evidence="1 2" key="1">
    <citation type="submission" date="2015-12" db="EMBL/GenBank/DDBJ databases">
        <title>Genome sequence of Mucilaginibacter gotjawali.</title>
        <authorList>
            <person name="Lee J.S."/>
            <person name="Lee K.C."/>
            <person name="Kim K.K."/>
            <person name="Lee B.W."/>
        </authorList>
    </citation>
    <scope>NUCLEOTIDE SEQUENCE [LARGE SCALE GENOMIC DNA]</scope>
    <source>
        <strain evidence="1 2">SA3-7</strain>
    </source>
</reference>
<evidence type="ECO:0000313" key="1">
    <source>
        <dbReference type="EMBL" id="BAU55552.1"/>
    </source>
</evidence>
<proteinExistence type="predicted"/>
<sequence>MHKKLYLVLIWLIAGFNFSFAQVGYLGKKPGLAAIKNTNGTIVFENNVLALSFATNGRKLVITGFKDKQTNQLLSIPNSPLFSLLLGNNTVNSNEFTLVGQASLSEITGDKNALKFAGKLSGKKLSADLEDSKTGLKVHWEATLLNGANYLRQEFTFSVADSVKISKITLLKFPSSLSVKKKAPWMDPRWFITTCSSQLSTR</sequence>
<gene>
    <name evidence="1" type="ORF">MgSA37_03742</name>
</gene>
<evidence type="ECO:0000313" key="2">
    <source>
        <dbReference type="Proteomes" id="UP000218263"/>
    </source>
</evidence>
<name>A0A0X8X4I8_9SPHI</name>
<dbReference type="RefSeq" id="WP_096353926.1">
    <property type="nucleotide sequence ID" value="NZ_AP017313.1"/>
</dbReference>
<dbReference type="Proteomes" id="UP000218263">
    <property type="component" value="Chromosome"/>
</dbReference>
<keyword evidence="2" id="KW-1185">Reference proteome</keyword>
<dbReference type="KEGG" id="mgot:MgSA37_03742"/>
<protein>
    <submittedName>
        <fullName evidence="1">Uncharacterized protein</fullName>
    </submittedName>
</protein>
<dbReference type="EMBL" id="AP017313">
    <property type="protein sequence ID" value="BAU55552.1"/>
    <property type="molecule type" value="Genomic_DNA"/>
</dbReference>
<accession>A0A0X8X4I8</accession>
<dbReference type="AlphaFoldDB" id="A0A0X8X4I8"/>
<organism evidence="1 2">
    <name type="scientific">Mucilaginibacter gotjawali</name>
    <dbReference type="NCBI Taxonomy" id="1550579"/>
    <lineage>
        <taxon>Bacteria</taxon>
        <taxon>Pseudomonadati</taxon>
        <taxon>Bacteroidota</taxon>
        <taxon>Sphingobacteriia</taxon>
        <taxon>Sphingobacteriales</taxon>
        <taxon>Sphingobacteriaceae</taxon>
        <taxon>Mucilaginibacter</taxon>
    </lineage>
</organism>